<accession>A0A1M5YHZ7</accession>
<protein>
    <submittedName>
        <fullName evidence="3">Shufflon protein, N-terminal constant region</fullName>
    </submittedName>
</protein>
<reference evidence="3 4" key="1">
    <citation type="submission" date="2016-11" db="EMBL/GenBank/DDBJ databases">
        <authorList>
            <person name="Jaros S."/>
            <person name="Januszkiewicz K."/>
            <person name="Wedrychowicz H."/>
        </authorList>
    </citation>
    <scope>NUCLEOTIDE SEQUENCE [LARGE SCALE GENOMIC DNA]</scope>
    <source>
        <strain evidence="3 4">CGMCC 1.10190</strain>
    </source>
</reference>
<organism evidence="3 4">
    <name type="scientific">Pollutimonas bauzanensis</name>
    <dbReference type="NCBI Taxonomy" id="658167"/>
    <lineage>
        <taxon>Bacteria</taxon>
        <taxon>Pseudomonadati</taxon>
        <taxon>Pseudomonadota</taxon>
        <taxon>Betaproteobacteria</taxon>
        <taxon>Burkholderiales</taxon>
        <taxon>Alcaligenaceae</taxon>
        <taxon>Pollutimonas</taxon>
    </lineage>
</organism>
<dbReference type="RefSeq" id="WP_073104828.1">
    <property type="nucleotide sequence ID" value="NZ_FQXE01000009.1"/>
</dbReference>
<dbReference type="EMBL" id="FQXE01000009">
    <property type="protein sequence ID" value="SHI11538.1"/>
    <property type="molecule type" value="Genomic_DNA"/>
</dbReference>
<keyword evidence="1" id="KW-0812">Transmembrane</keyword>
<dbReference type="Pfam" id="PF04917">
    <property type="entry name" value="Shufflon_N"/>
    <property type="match status" value="2"/>
</dbReference>
<evidence type="ECO:0000256" key="1">
    <source>
        <dbReference type="SAM" id="Phobius"/>
    </source>
</evidence>
<name>A0A1M5YHZ7_9BURK</name>
<dbReference type="Proteomes" id="UP000184226">
    <property type="component" value="Unassembled WGS sequence"/>
</dbReference>
<evidence type="ECO:0000259" key="2">
    <source>
        <dbReference type="Pfam" id="PF04917"/>
    </source>
</evidence>
<dbReference type="OrthoDB" id="7220054at2"/>
<feature type="domain" description="Bacterial shufflon protein N-terminal" evidence="2">
    <location>
        <begin position="336"/>
        <end position="384"/>
    </location>
</feature>
<feature type="transmembrane region" description="Helical" evidence="1">
    <location>
        <begin position="22"/>
        <end position="43"/>
    </location>
</feature>
<keyword evidence="1" id="KW-1133">Transmembrane helix</keyword>
<proteinExistence type="predicted"/>
<evidence type="ECO:0000313" key="3">
    <source>
        <dbReference type="EMBL" id="SHI11538.1"/>
    </source>
</evidence>
<keyword evidence="1" id="KW-0472">Membrane</keyword>
<keyword evidence="4" id="KW-1185">Reference proteome</keyword>
<sequence length="486" mass="50647">MTTLSNLFSVARLTVGDTRKQAGFGLGSMLAAVAIVLLIYQGFASTLAYFRATPVVNEAAAHMEKVSLAAAQYVQDRYANLASSLPLNGAATTITLATIKDSGYLSPSLADRNPYGQSYSLRVRYATQGSGANMRNVLEPLLVTEGGRPIADNVLLRIAGKLSAGGSIRSNTPAVAIGNSGGWEAQLANFGGSPGAGHLAVGMFFSDAGMIADYLYRNSVPGRPEVNQMRTDIDMAANAINNASRIQTGEAHLTRIVAEATACAPAGALARDSAGNPLSCQDGVWTQTASLNWIPAEGQRMRMTAANGQSIWVQNANGRFRWVNSSWTAELASVDQAGNMAAARRLTAGEYLQIGGIATEGTACSPNGLIGSTWDGLILSCQSGVWRPSSGTTNHWYNVTGSRALNAAPYLNTTGHAIFVTASAFNPAPYSNLTLVVDGVPLARNAITNAMGAGITGSVGGMVSAGSEYGFSAPSGSTLEIWAEYR</sequence>
<feature type="domain" description="Bacterial shufflon protein N-terminal" evidence="2">
    <location>
        <begin position="58"/>
        <end position="253"/>
    </location>
</feature>
<dbReference type="InterPro" id="IPR007001">
    <property type="entry name" value="Shufflon_N"/>
</dbReference>
<evidence type="ECO:0000313" key="4">
    <source>
        <dbReference type="Proteomes" id="UP000184226"/>
    </source>
</evidence>
<gene>
    <name evidence="3" type="ORF">SAMN04488135_109101</name>
</gene>
<dbReference type="AlphaFoldDB" id="A0A1M5YHZ7"/>
<dbReference type="STRING" id="658167.SAMN04488135_109101"/>